<dbReference type="EMBL" id="JAACJL010000059">
    <property type="protein sequence ID" value="KAF4609967.1"/>
    <property type="molecule type" value="Genomic_DNA"/>
</dbReference>
<reference evidence="1 2" key="1">
    <citation type="submission" date="2019-12" db="EMBL/GenBank/DDBJ databases">
        <authorList>
            <person name="Floudas D."/>
            <person name="Bentzer J."/>
            <person name="Ahren D."/>
            <person name="Johansson T."/>
            <person name="Persson P."/>
            <person name="Tunlid A."/>
        </authorList>
    </citation>
    <scope>NUCLEOTIDE SEQUENCE [LARGE SCALE GENOMIC DNA]</scope>
    <source>
        <strain evidence="1 2">CBS 102.39</strain>
    </source>
</reference>
<keyword evidence="2" id="KW-1185">Reference proteome</keyword>
<organism evidence="1 2">
    <name type="scientific">Agrocybe pediades</name>
    <dbReference type="NCBI Taxonomy" id="84607"/>
    <lineage>
        <taxon>Eukaryota</taxon>
        <taxon>Fungi</taxon>
        <taxon>Dikarya</taxon>
        <taxon>Basidiomycota</taxon>
        <taxon>Agaricomycotina</taxon>
        <taxon>Agaricomycetes</taxon>
        <taxon>Agaricomycetidae</taxon>
        <taxon>Agaricales</taxon>
        <taxon>Agaricineae</taxon>
        <taxon>Strophariaceae</taxon>
        <taxon>Agrocybe</taxon>
    </lineage>
</organism>
<gene>
    <name evidence="1" type="ORF">D9613_010373</name>
</gene>
<protein>
    <submittedName>
        <fullName evidence="1">Uncharacterized protein</fullName>
    </submittedName>
</protein>
<evidence type="ECO:0000313" key="1">
    <source>
        <dbReference type="EMBL" id="KAF4609967.1"/>
    </source>
</evidence>
<name>A0A8H4QGI5_9AGAR</name>
<evidence type="ECO:0000313" key="2">
    <source>
        <dbReference type="Proteomes" id="UP000521872"/>
    </source>
</evidence>
<dbReference type="Proteomes" id="UP000521872">
    <property type="component" value="Unassembled WGS sequence"/>
</dbReference>
<dbReference type="AlphaFoldDB" id="A0A8H4QGI5"/>
<comment type="caution">
    <text evidence="1">The sequence shown here is derived from an EMBL/GenBank/DDBJ whole genome shotgun (WGS) entry which is preliminary data.</text>
</comment>
<accession>A0A8H4QGI5</accession>
<sequence length="179" mass="20489">MHKSSPKMRFSQSQPKDTMPLRYDASRTLDLLNHSTLSEDQFLGVLMTDQSTLTIHTLSLYGFPRRPRFSASLNFILHPTSLSPILASQARPESQDLIFNFFNCIAHAPQNAFRLVDHELAADDGDTSFLEKFRTLWLINRFKWGRSTEGVLHGRSSQQMRRRMFLPWLCAICSNGISG</sequence>
<proteinExistence type="predicted"/>